<evidence type="ECO:0000313" key="2">
    <source>
        <dbReference type="Proteomes" id="UP000177697"/>
    </source>
</evidence>
<gene>
    <name evidence="1" type="ORF">A2431_01825</name>
</gene>
<sequence length="153" mass="17375">MEDLVVWYEMPRVEIQVEPVLQGKSAMEVVVAKPKPAPPLQAVEKMVAPFSIRTIDHDVSVEQIDYHVHARDFDWLHGGDATFAKVVISRSRAWEVESSVMLTYNGKVFDCVDKMIGAFAKAGMMVNRRLIDACLFPIQNQILEVERRLKSFA</sequence>
<name>A0A1G2V456_9BACT</name>
<dbReference type="EMBL" id="MHWW01000002">
    <property type="protein sequence ID" value="OHB16416.1"/>
    <property type="molecule type" value="Genomic_DNA"/>
</dbReference>
<comment type="caution">
    <text evidence="1">The sequence shown here is derived from an EMBL/GenBank/DDBJ whole genome shotgun (WGS) entry which is preliminary data.</text>
</comment>
<protein>
    <submittedName>
        <fullName evidence="1">Uncharacterized protein</fullName>
    </submittedName>
</protein>
<organism evidence="1 2">
    <name type="scientific">Candidatus Zambryskibacteria bacterium RIFOXYC1_FULL_39_10</name>
    <dbReference type="NCBI Taxonomy" id="1802779"/>
    <lineage>
        <taxon>Bacteria</taxon>
        <taxon>Candidatus Zambryskiibacteriota</taxon>
    </lineage>
</organism>
<evidence type="ECO:0000313" key="1">
    <source>
        <dbReference type="EMBL" id="OHB16416.1"/>
    </source>
</evidence>
<dbReference type="Proteomes" id="UP000177697">
    <property type="component" value="Unassembled WGS sequence"/>
</dbReference>
<reference evidence="1 2" key="1">
    <citation type="journal article" date="2016" name="Nat. Commun.">
        <title>Thousands of microbial genomes shed light on interconnected biogeochemical processes in an aquifer system.</title>
        <authorList>
            <person name="Anantharaman K."/>
            <person name="Brown C.T."/>
            <person name="Hug L.A."/>
            <person name="Sharon I."/>
            <person name="Castelle C.J."/>
            <person name="Probst A.J."/>
            <person name="Thomas B.C."/>
            <person name="Singh A."/>
            <person name="Wilkins M.J."/>
            <person name="Karaoz U."/>
            <person name="Brodie E.L."/>
            <person name="Williams K.H."/>
            <person name="Hubbard S.S."/>
            <person name="Banfield J.F."/>
        </authorList>
    </citation>
    <scope>NUCLEOTIDE SEQUENCE [LARGE SCALE GENOMIC DNA]</scope>
</reference>
<accession>A0A1G2V456</accession>
<proteinExistence type="predicted"/>
<dbReference type="AlphaFoldDB" id="A0A1G2V456"/>